<evidence type="ECO:0000256" key="4">
    <source>
        <dbReference type="SAM" id="Phobius"/>
    </source>
</evidence>
<proteinExistence type="inferred from homology"/>
<evidence type="ECO:0000256" key="3">
    <source>
        <dbReference type="ARBA" id="ARBA00031876"/>
    </source>
</evidence>
<keyword evidence="4" id="KW-0472">Membrane</keyword>
<dbReference type="InterPro" id="IPR045057">
    <property type="entry name" value="Gcn5-rel_NAT"/>
</dbReference>
<feature type="transmembrane region" description="Helical" evidence="4">
    <location>
        <begin position="93"/>
        <end position="116"/>
    </location>
</feature>
<evidence type="ECO:0000313" key="7">
    <source>
        <dbReference type="Proteomes" id="UP000005237"/>
    </source>
</evidence>
<dbReference type="Proteomes" id="UP000005237">
    <property type="component" value="Unassembled WGS sequence"/>
</dbReference>
<feature type="domain" description="N-acetyltransferase" evidence="5">
    <location>
        <begin position="141"/>
        <end position="233"/>
    </location>
</feature>
<dbReference type="SUPFAM" id="SSF55729">
    <property type="entry name" value="Acyl-CoA N-acyltransferases (Nat)"/>
    <property type="match status" value="1"/>
</dbReference>
<protein>
    <recommendedName>
        <fullName evidence="2">Protein NATD1</fullName>
    </recommendedName>
    <alternativeName>
        <fullName evidence="3">N-acetyltransferase domain-containing protein 1</fullName>
    </alternativeName>
</protein>
<dbReference type="AlphaFoldDB" id="A0A8R1EKP7"/>
<reference evidence="7" key="1">
    <citation type="submission" date="2010-08" db="EMBL/GenBank/DDBJ databases">
        <authorList>
            <consortium name="Caenorhabditis japonica Sequencing Consortium"/>
            <person name="Wilson R.K."/>
        </authorList>
    </citation>
    <scope>NUCLEOTIDE SEQUENCE [LARGE SCALE GENOMIC DNA]</scope>
    <source>
        <strain evidence="7">DF5081</strain>
    </source>
</reference>
<evidence type="ECO:0000256" key="1">
    <source>
        <dbReference type="ARBA" id="ARBA00006233"/>
    </source>
</evidence>
<sequence length="237" mass="26701">MVVSHYPDGHYQIVGPPSPPNPLDDWMFSFQVPPLFLWWSAKHVVIATLLADVLFTIIFLFNATDLFSCILLVSISISLLFAVGYMHESLLAIFLHFVACLGHIATITIFVPVVYFNNTVCNNAVQCKTFHEWMELIGAPIVASKVYVYAVVSMAYTGSKAYLTYSELPNRVLDFQHTVTPEDQQGKGVARLLVKEGLKYAADNDYLVQPSCWYVAKYLDGKTATDEEKQLDIRHKL</sequence>
<dbReference type="Gene3D" id="3.40.630.30">
    <property type="match status" value="1"/>
</dbReference>
<dbReference type="Pfam" id="PF14542">
    <property type="entry name" value="Acetyltransf_CG"/>
    <property type="match status" value="1"/>
</dbReference>
<reference evidence="6" key="2">
    <citation type="submission" date="2022-06" db="UniProtKB">
        <authorList>
            <consortium name="EnsemblMetazoa"/>
        </authorList>
    </citation>
    <scope>IDENTIFICATION</scope>
    <source>
        <strain evidence="6">DF5081</strain>
    </source>
</reference>
<keyword evidence="4" id="KW-0812">Transmembrane</keyword>
<evidence type="ECO:0000259" key="5">
    <source>
        <dbReference type="PROSITE" id="PS51729"/>
    </source>
</evidence>
<evidence type="ECO:0000256" key="2">
    <source>
        <dbReference type="ARBA" id="ARBA00020243"/>
    </source>
</evidence>
<dbReference type="InterPro" id="IPR016181">
    <property type="entry name" value="Acyl_CoA_acyltransferase"/>
</dbReference>
<dbReference type="EnsemblMetazoa" id="CJA38486b.1">
    <property type="protein sequence ID" value="CJA38486b.1"/>
    <property type="gene ID" value="WBGene00214333"/>
</dbReference>
<feature type="transmembrane region" description="Helical" evidence="4">
    <location>
        <begin position="66"/>
        <end position="87"/>
    </location>
</feature>
<keyword evidence="4" id="KW-1133">Transmembrane helix</keyword>
<dbReference type="PANTHER" id="PTHR31435:SF9">
    <property type="entry name" value="PROTEIN NATD1"/>
    <property type="match status" value="1"/>
</dbReference>
<dbReference type="PANTHER" id="PTHR31435">
    <property type="entry name" value="PROTEIN NATD1"/>
    <property type="match status" value="1"/>
</dbReference>
<feature type="transmembrane region" description="Helical" evidence="4">
    <location>
        <begin position="36"/>
        <end position="61"/>
    </location>
</feature>
<name>A0A8R1EKP7_CAEJA</name>
<dbReference type="InterPro" id="IPR031165">
    <property type="entry name" value="GNAT_YJDJ"/>
</dbReference>
<organism evidence="6 7">
    <name type="scientific">Caenorhabditis japonica</name>
    <dbReference type="NCBI Taxonomy" id="281687"/>
    <lineage>
        <taxon>Eukaryota</taxon>
        <taxon>Metazoa</taxon>
        <taxon>Ecdysozoa</taxon>
        <taxon>Nematoda</taxon>
        <taxon>Chromadorea</taxon>
        <taxon>Rhabditida</taxon>
        <taxon>Rhabditina</taxon>
        <taxon>Rhabditomorpha</taxon>
        <taxon>Rhabditoidea</taxon>
        <taxon>Rhabditidae</taxon>
        <taxon>Peloderinae</taxon>
        <taxon>Caenorhabditis</taxon>
    </lineage>
</organism>
<evidence type="ECO:0000313" key="6">
    <source>
        <dbReference type="EnsemblMetazoa" id="CJA38486b.1"/>
    </source>
</evidence>
<accession>A0A8R1EKP7</accession>
<dbReference type="PROSITE" id="PS51729">
    <property type="entry name" value="GNAT_YJDJ"/>
    <property type="match status" value="1"/>
</dbReference>
<comment type="similarity">
    <text evidence="1">Belongs to the NATD1 family.</text>
</comment>
<keyword evidence="7" id="KW-1185">Reference proteome</keyword>